<dbReference type="InterPro" id="IPR027417">
    <property type="entry name" value="P-loop_NTPase"/>
</dbReference>
<sequence>MALQTLAEDDYYDLHNLLTRNAPWNFVIGARGLGKTFAAKRYGIKEYLKHGHEFIYLRRTDVEQHRKETFFKDIQEFFPSYEFRVNGEKGQIHKTSWDEKDWRTCCYFVALSQAGGLKSVAYPKVHLIIFDEIFPDNLRFLSNEVNSFSEFYNTVDRWQDRTKVLFLSNAVQKANPYFAKYRLDIGSQQANQQQYKLYCGGFICLELADYGGFSAKVAQSKFGRFLEQYDGDYADYAIRNKFRDESDTLLASIPSDGELSYILDTTDYARFGIWISVSERDGHVSQYVSRRIPKDNTRPVYTLEPNHVNEKTWYVKKSDDIIRRLTTGYRLGKIRFDDSQVKADFGLIIGELLGK</sequence>
<organism evidence="1">
    <name type="scientific">Podoviridae sp. ctaUh10</name>
    <dbReference type="NCBI Taxonomy" id="2826563"/>
    <lineage>
        <taxon>Viruses</taxon>
        <taxon>Duplodnaviria</taxon>
        <taxon>Heunggongvirae</taxon>
        <taxon>Uroviricota</taxon>
        <taxon>Caudoviricetes</taxon>
    </lineage>
</organism>
<dbReference type="InterPro" id="IPR008784">
    <property type="entry name" value="Podovirus_Gp16"/>
</dbReference>
<evidence type="ECO:0000313" key="1">
    <source>
        <dbReference type="EMBL" id="DAE21720.1"/>
    </source>
</evidence>
<dbReference type="Pfam" id="PF05894">
    <property type="entry name" value="Podovirus_Gp16"/>
    <property type="match status" value="1"/>
</dbReference>
<protein>
    <submittedName>
        <fullName evidence="1">DNA encapsidation protein</fullName>
    </submittedName>
</protein>
<dbReference type="Gene3D" id="3.40.50.300">
    <property type="entry name" value="P-loop containing nucleotide triphosphate hydrolases"/>
    <property type="match status" value="1"/>
</dbReference>
<dbReference type="EMBL" id="BK015716">
    <property type="protein sequence ID" value="DAE21720.1"/>
    <property type="molecule type" value="Genomic_DNA"/>
</dbReference>
<name>A0A8S5QRL8_9CAUD</name>
<accession>A0A8S5QRL8</accession>
<proteinExistence type="predicted"/>
<reference evidence="1" key="1">
    <citation type="journal article" date="2021" name="Proc. Natl. Acad. Sci. U.S.A.">
        <title>A Catalog of Tens of Thousands of Viruses from Human Metagenomes Reveals Hidden Associations with Chronic Diseases.</title>
        <authorList>
            <person name="Tisza M.J."/>
            <person name="Buck C.B."/>
        </authorList>
    </citation>
    <scope>NUCLEOTIDE SEQUENCE</scope>
    <source>
        <strain evidence="1">CtaUh10</strain>
    </source>
</reference>